<evidence type="ECO:0000313" key="6">
    <source>
        <dbReference type="EMBL" id="WBW71167.1"/>
    </source>
</evidence>
<dbReference type="InterPro" id="IPR055217">
    <property type="entry name" value="TPR_EMC2"/>
</dbReference>
<evidence type="ECO:0000259" key="5">
    <source>
        <dbReference type="Pfam" id="PF22890"/>
    </source>
</evidence>
<feature type="repeat" description="TPR" evidence="3">
    <location>
        <begin position="140"/>
        <end position="173"/>
    </location>
</feature>
<gene>
    <name evidence="6" type="primary">oca3</name>
    <name evidence="6" type="ORF">SOMG_02232</name>
</gene>
<feature type="domain" description="EMC2 TPR-like" evidence="5">
    <location>
        <begin position="77"/>
        <end position="179"/>
    </location>
</feature>
<dbReference type="SUPFAM" id="SSF48452">
    <property type="entry name" value="TPR-like"/>
    <property type="match status" value="1"/>
</dbReference>
<dbReference type="Proteomes" id="UP001212411">
    <property type="component" value="Chromosome 1"/>
</dbReference>
<organism evidence="6 7">
    <name type="scientific">Schizosaccharomyces osmophilus</name>
    <dbReference type="NCBI Taxonomy" id="2545709"/>
    <lineage>
        <taxon>Eukaryota</taxon>
        <taxon>Fungi</taxon>
        <taxon>Dikarya</taxon>
        <taxon>Ascomycota</taxon>
        <taxon>Taphrinomycotina</taxon>
        <taxon>Schizosaccharomycetes</taxon>
        <taxon>Schizosaccharomycetales</taxon>
        <taxon>Schizosaccharomycetaceae</taxon>
        <taxon>Schizosaccharomyces</taxon>
    </lineage>
</organism>
<dbReference type="PANTHER" id="PTHR12760">
    <property type="entry name" value="TETRATRICOPEPTIDE REPEAT PROTEIN"/>
    <property type="match status" value="1"/>
</dbReference>
<evidence type="ECO:0000256" key="2">
    <source>
        <dbReference type="ARBA" id="ARBA00022803"/>
    </source>
</evidence>
<dbReference type="EMBL" id="CP115611">
    <property type="protein sequence ID" value="WBW71167.1"/>
    <property type="molecule type" value="Genomic_DNA"/>
</dbReference>
<keyword evidence="1" id="KW-0677">Repeat</keyword>
<dbReference type="InterPro" id="IPR011990">
    <property type="entry name" value="TPR-like_helical_dom_sf"/>
</dbReference>
<dbReference type="PROSITE" id="PS50005">
    <property type="entry name" value="TPR"/>
    <property type="match status" value="1"/>
</dbReference>
<keyword evidence="4" id="KW-0256">Endoplasmic reticulum</keyword>
<proteinExistence type="inferred from homology"/>
<dbReference type="KEGG" id="som:SOMG_02232"/>
<protein>
    <recommendedName>
        <fullName evidence="4">ER membrane protein complex subunit 2</fullName>
    </recommendedName>
</protein>
<dbReference type="Gene3D" id="1.25.40.10">
    <property type="entry name" value="Tetratricopeptide repeat domain"/>
    <property type="match status" value="1"/>
</dbReference>
<accession>A0AAE9W731</accession>
<dbReference type="GeneID" id="80875713"/>
<evidence type="ECO:0000256" key="4">
    <source>
        <dbReference type="RuleBase" id="RU367091"/>
    </source>
</evidence>
<comment type="subunit">
    <text evidence="4">Component of the ER membrane protein complex (EMC).</text>
</comment>
<name>A0AAE9W731_9SCHI</name>
<keyword evidence="2 3" id="KW-0802">TPR repeat</keyword>
<dbReference type="GO" id="GO:0072546">
    <property type="term" value="C:EMC complex"/>
    <property type="evidence" value="ECO:0007669"/>
    <property type="project" value="UniProtKB-UniRule"/>
</dbReference>
<keyword evidence="4" id="KW-0472">Membrane</keyword>
<dbReference type="Pfam" id="PF22890">
    <property type="entry name" value="TPR_EMC2"/>
    <property type="match status" value="1"/>
</dbReference>
<evidence type="ECO:0000256" key="3">
    <source>
        <dbReference type="PROSITE-ProRule" id="PRU00339"/>
    </source>
</evidence>
<dbReference type="InterPro" id="IPR039856">
    <property type="entry name" value="EMC2-like"/>
</dbReference>
<keyword evidence="7" id="KW-1185">Reference proteome</keyword>
<reference evidence="6 7" key="1">
    <citation type="journal article" date="2023" name="G3 (Bethesda)">
        <title>A high-quality reference genome for the fission yeast Schizosaccharomyces osmophilus.</title>
        <authorList>
            <person name="Jia G.S."/>
            <person name="Zhang W.C."/>
            <person name="Liang Y."/>
            <person name="Liu X.H."/>
            <person name="Rhind N."/>
            <person name="Pidoux A."/>
            <person name="Brysch-Herzberg M."/>
            <person name="Du L.L."/>
        </authorList>
    </citation>
    <scope>NUCLEOTIDE SEQUENCE [LARGE SCALE GENOMIC DNA]</scope>
    <source>
        <strain evidence="6 7">CBS 15793</strain>
    </source>
</reference>
<dbReference type="InterPro" id="IPR019734">
    <property type="entry name" value="TPR_rpt"/>
</dbReference>
<dbReference type="AlphaFoldDB" id="A0AAE9W731"/>
<evidence type="ECO:0000313" key="7">
    <source>
        <dbReference type="Proteomes" id="UP001212411"/>
    </source>
</evidence>
<comment type="subcellular location">
    <subcellularLocation>
        <location evidence="4">Endoplasmic reticulum membrane</location>
        <topology evidence="4">Peripheral membrane protein</topology>
        <orientation evidence="4">Cytoplasmic side</orientation>
    </subcellularLocation>
</comment>
<sequence length="282" mass="32649">MSANILEISELKDPQRILEIFEEQESTAKLDKYEDLVWDVYQKVFVAALIVKEDTLAKKCWNRLNDRFNKSPRVDGLYGMYLEATSSFDDALSYYNQKLFEDPTNTIIHKRKLSLLRSVGKTIECMNGLIEYVDTFYTDVEAWAELADLYFSVEAYEKAAFCYEEMLLLQPYEPRIFAKLADANFVMSKSNPIHLWISLKHYCRAVEISEAYFHAWYGVQQCCEAINKLSKTELKRIQSRASEETLNILADSVKVEKLLKLSGKKVSELTSQDESLYKLLAA</sequence>
<comment type="function">
    <text evidence="4">Part of the endoplasmic reticulum membrane protein complex (EMC) that enables the energy-independent insertion into endoplasmic reticulum membranes of newly synthesized membrane proteins.</text>
</comment>
<evidence type="ECO:0000256" key="1">
    <source>
        <dbReference type="ARBA" id="ARBA00022737"/>
    </source>
</evidence>
<dbReference type="RefSeq" id="XP_056035410.1">
    <property type="nucleotide sequence ID" value="XM_056181024.1"/>
</dbReference>
<comment type="similarity">
    <text evidence="4">Belongs to the EMC2 family.</text>
</comment>